<keyword evidence="2" id="KW-0812">Transmembrane</keyword>
<evidence type="ECO:0000256" key="1">
    <source>
        <dbReference type="SAM" id="MobiDB-lite"/>
    </source>
</evidence>
<accession>A0ABR0ECM6</accession>
<feature type="region of interest" description="Disordered" evidence="1">
    <location>
        <begin position="98"/>
        <end position="169"/>
    </location>
</feature>
<organism evidence="3 4">
    <name type="scientific">Zasmidium cellare</name>
    <name type="common">Wine cellar mold</name>
    <name type="synonym">Racodium cellare</name>
    <dbReference type="NCBI Taxonomy" id="395010"/>
    <lineage>
        <taxon>Eukaryota</taxon>
        <taxon>Fungi</taxon>
        <taxon>Dikarya</taxon>
        <taxon>Ascomycota</taxon>
        <taxon>Pezizomycotina</taxon>
        <taxon>Dothideomycetes</taxon>
        <taxon>Dothideomycetidae</taxon>
        <taxon>Mycosphaerellales</taxon>
        <taxon>Mycosphaerellaceae</taxon>
        <taxon>Zasmidium</taxon>
    </lineage>
</organism>
<dbReference type="EMBL" id="JAXOVC010000007">
    <property type="protein sequence ID" value="KAK4498883.1"/>
    <property type="molecule type" value="Genomic_DNA"/>
</dbReference>
<protein>
    <submittedName>
        <fullName evidence="3">Uncharacterized protein</fullName>
    </submittedName>
</protein>
<dbReference type="Proteomes" id="UP001305779">
    <property type="component" value="Unassembled WGS sequence"/>
</dbReference>
<reference evidence="3 4" key="1">
    <citation type="journal article" date="2023" name="G3 (Bethesda)">
        <title>A chromosome-level genome assembly of Zasmidium syzygii isolated from banana leaves.</title>
        <authorList>
            <person name="van Westerhoven A.C."/>
            <person name="Mehrabi R."/>
            <person name="Talebi R."/>
            <person name="Steentjes M.B.F."/>
            <person name="Corcolon B."/>
            <person name="Chong P.A."/>
            <person name="Kema G.H.J."/>
            <person name="Seidl M.F."/>
        </authorList>
    </citation>
    <scope>NUCLEOTIDE SEQUENCE [LARGE SCALE GENOMIC DNA]</scope>
    <source>
        <strain evidence="3 4">P124</strain>
    </source>
</reference>
<feature type="compositionally biased region" description="Polar residues" evidence="1">
    <location>
        <begin position="108"/>
        <end position="121"/>
    </location>
</feature>
<evidence type="ECO:0000313" key="4">
    <source>
        <dbReference type="Proteomes" id="UP001305779"/>
    </source>
</evidence>
<name>A0ABR0ECM6_ZASCE</name>
<comment type="caution">
    <text evidence="3">The sequence shown here is derived from an EMBL/GenBank/DDBJ whole genome shotgun (WGS) entry which is preliminary data.</text>
</comment>
<evidence type="ECO:0000256" key="2">
    <source>
        <dbReference type="SAM" id="Phobius"/>
    </source>
</evidence>
<evidence type="ECO:0000313" key="3">
    <source>
        <dbReference type="EMBL" id="KAK4498883.1"/>
    </source>
</evidence>
<sequence>MSASVQRGAGSLQPFELDEGTVIVDRNTGATLSDNLTTNSSSGSVVTVTAKSNSNIVAVGAGVGVSLGVPLIAALIGCAMIYSQLRKARKQLHSIETKGNYQDHHETSVLTSSNGHQSSYGGSMHKPYSYSADRSPPPAPTESPFNSVLVEAPTEREVAMADSRPMQKP</sequence>
<gene>
    <name evidence="3" type="ORF">PRZ48_009393</name>
</gene>
<keyword evidence="2" id="KW-1133">Transmembrane helix</keyword>
<proteinExistence type="predicted"/>
<keyword evidence="4" id="KW-1185">Reference proteome</keyword>
<feature type="compositionally biased region" description="Basic and acidic residues" evidence="1">
    <location>
        <begin position="98"/>
        <end position="107"/>
    </location>
</feature>
<feature type="transmembrane region" description="Helical" evidence="2">
    <location>
        <begin position="56"/>
        <end position="82"/>
    </location>
</feature>
<keyword evidence="2" id="KW-0472">Membrane</keyword>